<evidence type="ECO:0000256" key="1">
    <source>
        <dbReference type="SAM" id="Phobius"/>
    </source>
</evidence>
<reference evidence="3" key="1">
    <citation type="submission" date="2019-01" db="EMBL/GenBank/DDBJ databases">
        <title>Draft genomes of a novel of Sporanaerobacter strains.</title>
        <authorList>
            <person name="Ma S."/>
        </authorList>
    </citation>
    <scope>NUCLEOTIDE SEQUENCE [LARGE SCALE GENOMIC DNA]</scope>
    <source>
        <strain evidence="3">NJN-17</strain>
    </source>
</reference>
<dbReference type="OrthoDB" id="2989640at2"/>
<feature type="transmembrane region" description="Helical" evidence="1">
    <location>
        <begin position="69"/>
        <end position="90"/>
    </location>
</feature>
<sequence>MYLKYSTGFLIASLIQAGIILSTESLGLSTLGAKLTAVQLLIHIIAGQVVGYILLFIMRKLEVFSASNVWIIGSITGITAWFILLTTNSALGKVNAPWTQGFSTILSSVIAFISFGIIATYIIKNYDNKEFET</sequence>
<evidence type="ECO:0000313" key="3">
    <source>
        <dbReference type="Proteomes" id="UP000287969"/>
    </source>
</evidence>
<organism evidence="2 3">
    <name type="scientific">Acidilutibacter cellobiosedens</name>
    <dbReference type="NCBI Taxonomy" id="2507161"/>
    <lineage>
        <taxon>Bacteria</taxon>
        <taxon>Bacillati</taxon>
        <taxon>Bacillota</taxon>
        <taxon>Tissierellia</taxon>
        <taxon>Tissierellales</taxon>
        <taxon>Acidilutibacteraceae</taxon>
        <taxon>Acidilutibacter</taxon>
    </lineage>
</organism>
<keyword evidence="1" id="KW-0472">Membrane</keyword>
<gene>
    <name evidence="2" type="ORF">EQM13_05035</name>
</gene>
<name>A0A410QAG3_9FIRM</name>
<keyword evidence="3" id="KW-1185">Reference proteome</keyword>
<evidence type="ECO:0000313" key="2">
    <source>
        <dbReference type="EMBL" id="QAT60991.1"/>
    </source>
</evidence>
<feature type="transmembrane region" description="Helical" evidence="1">
    <location>
        <begin position="37"/>
        <end position="57"/>
    </location>
</feature>
<keyword evidence="1" id="KW-1133">Transmembrane helix</keyword>
<accession>A0A410QAG3</accession>
<dbReference type="Proteomes" id="UP000287969">
    <property type="component" value="Chromosome"/>
</dbReference>
<feature type="transmembrane region" description="Helical" evidence="1">
    <location>
        <begin position="102"/>
        <end position="123"/>
    </location>
</feature>
<protein>
    <submittedName>
        <fullName evidence="2">Uncharacterized protein</fullName>
    </submittedName>
</protein>
<dbReference type="RefSeq" id="WP_128752122.1">
    <property type="nucleotide sequence ID" value="NZ_CP035282.1"/>
</dbReference>
<dbReference type="EMBL" id="CP035282">
    <property type="protein sequence ID" value="QAT60991.1"/>
    <property type="molecule type" value="Genomic_DNA"/>
</dbReference>
<keyword evidence="1" id="KW-0812">Transmembrane</keyword>
<proteinExistence type="predicted"/>
<dbReference type="AlphaFoldDB" id="A0A410QAG3"/>
<dbReference type="KEGG" id="spoa:EQM13_05035"/>